<dbReference type="AlphaFoldDB" id="A0A0L6V9H1"/>
<evidence type="ECO:0000313" key="2">
    <source>
        <dbReference type="Proteomes" id="UP000037035"/>
    </source>
</evidence>
<gene>
    <name evidence="1" type="ORF">VP01_2321g5</name>
</gene>
<accession>A0A0L6V9H1</accession>
<keyword evidence="2" id="KW-1185">Reference proteome</keyword>
<comment type="caution">
    <text evidence="1">The sequence shown here is derived from an EMBL/GenBank/DDBJ whole genome shotgun (WGS) entry which is preliminary data.</text>
</comment>
<sequence length="42" mass="4633">MPMYACPHLNTCSNVKYNKKPCSSHSCLSATAVGRLQKIHVN</sequence>
<proteinExistence type="predicted"/>
<protein>
    <submittedName>
        <fullName evidence="1">Uncharacterized protein</fullName>
    </submittedName>
</protein>
<dbReference type="EMBL" id="LAVV01007194">
    <property type="protein sequence ID" value="KNZ56775.1"/>
    <property type="molecule type" value="Genomic_DNA"/>
</dbReference>
<organism evidence="1 2">
    <name type="scientific">Puccinia sorghi</name>
    <dbReference type="NCBI Taxonomy" id="27349"/>
    <lineage>
        <taxon>Eukaryota</taxon>
        <taxon>Fungi</taxon>
        <taxon>Dikarya</taxon>
        <taxon>Basidiomycota</taxon>
        <taxon>Pucciniomycotina</taxon>
        <taxon>Pucciniomycetes</taxon>
        <taxon>Pucciniales</taxon>
        <taxon>Pucciniaceae</taxon>
        <taxon>Puccinia</taxon>
    </lineage>
</organism>
<dbReference type="OrthoDB" id="2504450at2759"/>
<dbReference type="VEuPathDB" id="FungiDB:VP01_2321g5"/>
<dbReference type="Proteomes" id="UP000037035">
    <property type="component" value="Unassembled WGS sequence"/>
</dbReference>
<reference evidence="1 2" key="1">
    <citation type="submission" date="2015-08" db="EMBL/GenBank/DDBJ databases">
        <title>Next Generation Sequencing and Analysis of the Genome of Puccinia sorghi L Schw, the Causal Agent of Maize Common Rust.</title>
        <authorList>
            <person name="Rochi L."/>
            <person name="Burguener G."/>
            <person name="Darino M."/>
            <person name="Turjanski A."/>
            <person name="Kreff E."/>
            <person name="Dieguez M.J."/>
            <person name="Sacco F."/>
        </authorList>
    </citation>
    <scope>NUCLEOTIDE SEQUENCE [LARGE SCALE GENOMIC DNA]</scope>
    <source>
        <strain evidence="1 2">RO10H11247</strain>
    </source>
</reference>
<evidence type="ECO:0000313" key="1">
    <source>
        <dbReference type="EMBL" id="KNZ56775.1"/>
    </source>
</evidence>
<feature type="non-terminal residue" evidence="1">
    <location>
        <position position="42"/>
    </location>
</feature>
<name>A0A0L6V9H1_9BASI</name>